<evidence type="ECO:0000313" key="7">
    <source>
        <dbReference type="Proteomes" id="UP000664761"/>
    </source>
</evidence>
<keyword evidence="2" id="KW-0238">DNA-binding</keyword>
<dbReference type="InterPro" id="IPR019888">
    <property type="entry name" value="Tscrpt_reg_AsnC-like"/>
</dbReference>
<name>A0ABS3F1W1_9PROT</name>
<comment type="caution">
    <text evidence="6">The sequence shown here is derived from an EMBL/GenBank/DDBJ whole genome shotgun (WGS) entry which is preliminary data.</text>
</comment>
<dbReference type="InterPro" id="IPR019887">
    <property type="entry name" value="Tscrpt_reg_AsnC/Lrp_C"/>
</dbReference>
<accession>A0ABS3F1W1</accession>
<evidence type="ECO:0000256" key="2">
    <source>
        <dbReference type="ARBA" id="ARBA00023125"/>
    </source>
</evidence>
<dbReference type="Gene3D" id="1.10.10.10">
    <property type="entry name" value="Winged helix-like DNA-binding domain superfamily/Winged helix DNA-binding domain"/>
    <property type="match status" value="1"/>
</dbReference>
<keyword evidence="7" id="KW-1185">Reference proteome</keyword>
<dbReference type="Pfam" id="PF13412">
    <property type="entry name" value="HTH_24"/>
    <property type="match status" value="1"/>
</dbReference>
<protein>
    <submittedName>
        <fullName evidence="6">Lrp/AsnC ligand binding domain-containing protein</fullName>
    </submittedName>
</protein>
<dbReference type="PRINTS" id="PR00033">
    <property type="entry name" value="HTHASNC"/>
</dbReference>
<dbReference type="InterPro" id="IPR000485">
    <property type="entry name" value="AsnC-type_HTH_dom"/>
</dbReference>
<feature type="domain" description="HTH asnC-type" evidence="5">
    <location>
        <begin position="6"/>
        <end position="69"/>
    </location>
</feature>
<reference evidence="6 7" key="1">
    <citation type="submission" date="2021-03" db="EMBL/GenBank/DDBJ databases">
        <title>Sneathiella sp. CAU 1612 isolated from Kang Won-do.</title>
        <authorList>
            <person name="Kim W."/>
        </authorList>
    </citation>
    <scope>NUCLEOTIDE SEQUENCE [LARGE SCALE GENOMIC DNA]</scope>
    <source>
        <strain evidence="6 7">CAU 1612</strain>
    </source>
</reference>
<dbReference type="EMBL" id="JAFLNC010000001">
    <property type="protein sequence ID" value="MBO0332379.1"/>
    <property type="molecule type" value="Genomic_DNA"/>
</dbReference>
<dbReference type="CDD" id="cd00090">
    <property type="entry name" value="HTH_ARSR"/>
    <property type="match status" value="1"/>
</dbReference>
<dbReference type="SMART" id="SM00344">
    <property type="entry name" value="HTH_ASNC"/>
    <property type="match status" value="1"/>
</dbReference>
<sequence length="164" mass="18515">MVQNSLDRTDYRILREIQANGRISMVELSRRVNLTKTPCAERVKRLESSGVIKGYYAALDPVAVAAGHVVMVQVQLSRTTEKELEEFNAAVQHVPEIQSCMMMAGGFDYLLKIRTRDIASYRELLGTAISQLPHVMQTHTYVVMEVVKDEVTLSMSDSRGKRIK</sequence>
<dbReference type="Pfam" id="PF01037">
    <property type="entry name" value="AsnC_trans_reg"/>
    <property type="match status" value="1"/>
</dbReference>
<organism evidence="6 7">
    <name type="scientific">Sneathiella sedimenti</name>
    <dbReference type="NCBI Taxonomy" id="2816034"/>
    <lineage>
        <taxon>Bacteria</taxon>
        <taxon>Pseudomonadati</taxon>
        <taxon>Pseudomonadota</taxon>
        <taxon>Alphaproteobacteria</taxon>
        <taxon>Sneathiellales</taxon>
        <taxon>Sneathiellaceae</taxon>
        <taxon>Sneathiella</taxon>
    </lineage>
</organism>
<dbReference type="InterPro" id="IPR036388">
    <property type="entry name" value="WH-like_DNA-bd_sf"/>
</dbReference>
<evidence type="ECO:0000259" key="5">
    <source>
        <dbReference type="PROSITE" id="PS50956"/>
    </source>
</evidence>
<evidence type="ECO:0000313" key="6">
    <source>
        <dbReference type="EMBL" id="MBO0332379.1"/>
    </source>
</evidence>
<dbReference type="PANTHER" id="PTHR30154:SF0">
    <property type="entry name" value="LEUCINE-RESPONSIVE REGULATORY PROTEIN"/>
    <property type="match status" value="1"/>
</dbReference>
<evidence type="ECO:0000256" key="4">
    <source>
        <dbReference type="ARBA" id="ARBA00023163"/>
    </source>
</evidence>
<dbReference type="Proteomes" id="UP000664761">
    <property type="component" value="Unassembled WGS sequence"/>
</dbReference>
<evidence type="ECO:0000256" key="3">
    <source>
        <dbReference type="ARBA" id="ARBA00023159"/>
    </source>
</evidence>
<gene>
    <name evidence="6" type="ORF">J0X12_02055</name>
</gene>
<dbReference type="SUPFAM" id="SSF54909">
    <property type="entry name" value="Dimeric alpha+beta barrel"/>
    <property type="match status" value="1"/>
</dbReference>
<dbReference type="InterPro" id="IPR019885">
    <property type="entry name" value="Tscrpt_reg_HTH_AsnC-type_CS"/>
</dbReference>
<dbReference type="InterPro" id="IPR011008">
    <property type="entry name" value="Dimeric_a/b-barrel"/>
</dbReference>
<dbReference type="InterPro" id="IPR036390">
    <property type="entry name" value="WH_DNA-bd_sf"/>
</dbReference>
<dbReference type="PROSITE" id="PS50956">
    <property type="entry name" value="HTH_ASNC_2"/>
    <property type="match status" value="1"/>
</dbReference>
<proteinExistence type="predicted"/>
<keyword evidence="4" id="KW-0804">Transcription</keyword>
<dbReference type="SUPFAM" id="SSF46785">
    <property type="entry name" value="Winged helix' DNA-binding domain"/>
    <property type="match status" value="1"/>
</dbReference>
<dbReference type="Gene3D" id="3.30.70.920">
    <property type="match status" value="1"/>
</dbReference>
<keyword evidence="3" id="KW-0010">Activator</keyword>
<keyword evidence="1" id="KW-0805">Transcription regulation</keyword>
<dbReference type="InterPro" id="IPR011991">
    <property type="entry name" value="ArsR-like_HTH"/>
</dbReference>
<dbReference type="PANTHER" id="PTHR30154">
    <property type="entry name" value="LEUCINE-RESPONSIVE REGULATORY PROTEIN"/>
    <property type="match status" value="1"/>
</dbReference>
<dbReference type="PROSITE" id="PS00519">
    <property type="entry name" value="HTH_ASNC_1"/>
    <property type="match status" value="1"/>
</dbReference>
<evidence type="ECO:0000256" key="1">
    <source>
        <dbReference type="ARBA" id="ARBA00023015"/>
    </source>
</evidence>